<reference evidence="2 3" key="1">
    <citation type="journal article" date="2002" name="Genome Res.">
        <title>The genome of Methanosarcina acetivorans reveals extensive metabolic and physiological diversity.</title>
        <authorList>
            <person name="Galagan J.E."/>
            <person name="Nusbaum C."/>
            <person name="Roy A."/>
            <person name="Endrizzi M.G."/>
            <person name="Macdonald P."/>
            <person name="FitzHugh W."/>
            <person name="Calvo S."/>
            <person name="Engels R."/>
            <person name="Smirnov S."/>
            <person name="Atnoor D."/>
            <person name="Brown A."/>
            <person name="Allen N."/>
            <person name="Naylor J."/>
            <person name="Stange-Thomann N."/>
            <person name="DeArellano K."/>
            <person name="Johnson R."/>
            <person name="Linton L."/>
            <person name="McEwan P."/>
            <person name="McKernan K."/>
            <person name="Talamas J."/>
            <person name="Tirrell A."/>
            <person name="Ye W."/>
            <person name="Zimmer A."/>
            <person name="Barber R.D."/>
            <person name="Cann I."/>
            <person name="Graham D.E."/>
            <person name="Grahame D.A."/>
            <person name="Guss A."/>
            <person name="Hedderich R."/>
            <person name="Ingram-Smith C."/>
            <person name="Kuettner C.H."/>
            <person name="Krzycki J.A."/>
            <person name="Leigh J.A."/>
            <person name="Li W."/>
            <person name="Liu J."/>
            <person name="Mukhopadhyay B."/>
            <person name="Reeve J.N."/>
            <person name="Smith K."/>
            <person name="Springer T.A."/>
            <person name="Umayam L.A."/>
            <person name="White O."/>
            <person name="White R.H."/>
            <person name="de Macario E.C."/>
            <person name="Ferry J.G."/>
            <person name="Jarrell K.F."/>
            <person name="Jing H."/>
            <person name="Macario A.J.L."/>
            <person name="Paulsen I."/>
            <person name="Pritchett M."/>
            <person name="Sowers K.R."/>
            <person name="Swanson R.V."/>
            <person name="Zinder S.H."/>
            <person name="Lander E."/>
            <person name="Metcalf W.W."/>
            <person name="Birren B."/>
        </authorList>
    </citation>
    <scope>NUCLEOTIDE SEQUENCE [LARGE SCALE GENOMIC DNA]</scope>
    <source>
        <strain evidence="3">ATCC 35395 / DSM 2834 / JCM 12185 / C2A</strain>
    </source>
</reference>
<feature type="transmembrane region" description="Helical" evidence="1">
    <location>
        <begin position="62"/>
        <end position="86"/>
    </location>
</feature>
<dbReference type="STRING" id="188937.MA_3089"/>
<evidence type="ECO:0000313" key="2">
    <source>
        <dbReference type="EMBL" id="AAM06462.1"/>
    </source>
</evidence>
<dbReference type="HOGENOM" id="CLU_149769_0_0_2"/>
<proteinExistence type="predicted"/>
<sequence length="120" mass="13517">MLTDYLLTFHFAGSTELILKYEFSPTLRFAVEHGIVVPYMGAMVLFYYAAGYFVLRLLIDSEIYFVGVAVVLLISITHVLGGLSWYVQNPWYSNSVISLSMISVLTTLLAFGYEVLKKAN</sequence>
<dbReference type="InParanoid" id="Q8TLE7"/>
<keyword evidence="1" id="KW-0812">Transmembrane</keyword>
<dbReference type="Proteomes" id="UP000002487">
    <property type="component" value="Chromosome"/>
</dbReference>
<feature type="transmembrane region" description="Helical" evidence="1">
    <location>
        <begin position="35"/>
        <end position="55"/>
    </location>
</feature>
<accession>Q8TLE7</accession>
<name>Q8TLE7_METAC</name>
<keyword evidence="1" id="KW-0472">Membrane</keyword>
<protein>
    <submittedName>
        <fullName evidence="2">Uncharacterized protein</fullName>
    </submittedName>
</protein>
<evidence type="ECO:0000256" key="1">
    <source>
        <dbReference type="SAM" id="Phobius"/>
    </source>
</evidence>
<dbReference type="EnsemblBacteria" id="AAM06462">
    <property type="protein sequence ID" value="AAM06462"/>
    <property type="gene ID" value="MA_3089"/>
</dbReference>
<organism evidence="2 3">
    <name type="scientific">Methanosarcina acetivorans (strain ATCC 35395 / DSM 2834 / JCM 12185 / C2A)</name>
    <dbReference type="NCBI Taxonomy" id="188937"/>
    <lineage>
        <taxon>Archaea</taxon>
        <taxon>Methanobacteriati</taxon>
        <taxon>Methanobacteriota</taxon>
        <taxon>Stenosarchaea group</taxon>
        <taxon>Methanomicrobia</taxon>
        <taxon>Methanosarcinales</taxon>
        <taxon>Methanosarcinaceae</taxon>
        <taxon>Methanosarcina</taxon>
    </lineage>
</organism>
<gene>
    <name evidence="2" type="ordered locus">MA_3089</name>
</gene>
<dbReference type="AlphaFoldDB" id="Q8TLE7"/>
<dbReference type="KEGG" id="mac:MA_3089"/>
<dbReference type="EMBL" id="AE010299">
    <property type="protein sequence ID" value="AAM06462.1"/>
    <property type="molecule type" value="Genomic_DNA"/>
</dbReference>
<keyword evidence="1" id="KW-1133">Transmembrane helix</keyword>
<evidence type="ECO:0000313" key="3">
    <source>
        <dbReference type="Proteomes" id="UP000002487"/>
    </source>
</evidence>
<feature type="transmembrane region" description="Helical" evidence="1">
    <location>
        <begin position="92"/>
        <end position="116"/>
    </location>
</feature>
<keyword evidence="3" id="KW-1185">Reference proteome</keyword>